<keyword evidence="3" id="KW-0732">Signal</keyword>
<dbReference type="Proteomes" id="UP000194151">
    <property type="component" value="Chromosome"/>
</dbReference>
<protein>
    <recommendedName>
        <fullName evidence="6">SsuA/THI5-like domain-containing protein</fullName>
    </recommendedName>
</protein>
<evidence type="ECO:0008006" key="6">
    <source>
        <dbReference type="Google" id="ProtNLM"/>
    </source>
</evidence>
<dbReference type="AlphaFoldDB" id="A0A1W6YGF8"/>
<dbReference type="Pfam" id="PF12974">
    <property type="entry name" value="Phosphonate-bd"/>
    <property type="match status" value="1"/>
</dbReference>
<proteinExistence type="inferred from homology"/>
<dbReference type="PANTHER" id="PTHR30024">
    <property type="entry name" value="ALIPHATIC SULFONATES-BINDING PROTEIN-RELATED"/>
    <property type="match status" value="1"/>
</dbReference>
<keyword evidence="5" id="KW-1185">Reference proteome</keyword>
<organism evidence="4 5">
    <name type="scientific">Bordetella genomosp. 8</name>
    <dbReference type="NCBI Taxonomy" id="1416806"/>
    <lineage>
        <taxon>Bacteria</taxon>
        <taxon>Pseudomonadati</taxon>
        <taxon>Pseudomonadota</taxon>
        <taxon>Betaproteobacteria</taxon>
        <taxon>Burkholderiales</taxon>
        <taxon>Alcaligenaceae</taxon>
        <taxon>Bordetella</taxon>
    </lineage>
</organism>
<dbReference type="STRING" id="1416806.CAL12_04280"/>
<evidence type="ECO:0000256" key="1">
    <source>
        <dbReference type="ARBA" id="ARBA00004418"/>
    </source>
</evidence>
<name>A0A1W6YGF8_9BORD</name>
<dbReference type="PANTHER" id="PTHR30024:SF47">
    <property type="entry name" value="TAURINE-BINDING PERIPLASMIC PROTEIN"/>
    <property type="match status" value="1"/>
</dbReference>
<evidence type="ECO:0000313" key="5">
    <source>
        <dbReference type="Proteomes" id="UP000194151"/>
    </source>
</evidence>
<comment type="similarity">
    <text evidence="2">Belongs to the bacterial solute-binding protein SsuA/TauA family.</text>
</comment>
<dbReference type="KEGG" id="bgv:CAL12_04280"/>
<evidence type="ECO:0000256" key="2">
    <source>
        <dbReference type="ARBA" id="ARBA00010742"/>
    </source>
</evidence>
<evidence type="ECO:0000313" key="4">
    <source>
        <dbReference type="EMBL" id="ARP80120.1"/>
    </source>
</evidence>
<evidence type="ECO:0000256" key="3">
    <source>
        <dbReference type="ARBA" id="ARBA00022729"/>
    </source>
</evidence>
<dbReference type="Gene3D" id="3.40.190.10">
    <property type="entry name" value="Periplasmic binding protein-like II"/>
    <property type="match status" value="2"/>
</dbReference>
<dbReference type="GO" id="GO:0042597">
    <property type="term" value="C:periplasmic space"/>
    <property type="evidence" value="ECO:0007669"/>
    <property type="project" value="UniProtKB-SubCell"/>
</dbReference>
<reference evidence="4 5" key="1">
    <citation type="submission" date="2017-05" db="EMBL/GenBank/DDBJ databases">
        <title>Complete and WGS of Bordetella genogroups.</title>
        <authorList>
            <person name="Spilker T."/>
            <person name="LiPuma J."/>
        </authorList>
    </citation>
    <scope>NUCLEOTIDE SEQUENCE [LARGE SCALE GENOMIC DNA]</scope>
    <source>
        <strain evidence="4 5">AU19157</strain>
    </source>
</reference>
<gene>
    <name evidence="4" type="ORF">CAL12_04280</name>
</gene>
<accession>A0A1W6YGF8</accession>
<dbReference type="SUPFAM" id="SSF53850">
    <property type="entry name" value="Periplasmic binding protein-like II"/>
    <property type="match status" value="1"/>
</dbReference>
<sequence>MRQTVIDRRQATLHKHENLMKRREFLHAAGAFAASMKTARALAAGDDAVRITLPSPGSAGSAWQPLIDRFHLNTDPALRLNWVTADPGKMQVQLSAGSLDVGVFGAVGLATLANRGSDIVLFGPALNNHGRWIVRGDSGLRAPKDLVGKTIATTAETSETYQQARIAASLIGVDLKKDVKVIHGSPTANLALFERGDVDGIITLEPTATRLVGRGAREIARVADIWKQATGQHDDPFLVGLAASRAWFDANKATAAQLALLFQRVNGSIEQDPQRLRLIHRELGLKADETRAIELLPERLGPAYATRWDASVFATIDKQIQVAVQLGLLDRAPARKIYAQA</sequence>
<dbReference type="EMBL" id="CP021108">
    <property type="protein sequence ID" value="ARP80120.1"/>
    <property type="molecule type" value="Genomic_DNA"/>
</dbReference>
<comment type="subcellular location">
    <subcellularLocation>
        <location evidence="1">Periplasm</location>
    </subcellularLocation>
</comment>